<evidence type="ECO:0000313" key="2">
    <source>
        <dbReference type="EMBL" id="GER94842.1"/>
    </source>
</evidence>
<protein>
    <recommendedName>
        <fullName evidence="1">Glutamine amidotransferase type-2 domain-containing protein</fullName>
    </recommendedName>
</protein>
<dbReference type="InterPro" id="IPR017932">
    <property type="entry name" value="GATase_2_dom"/>
</dbReference>
<name>A0A5J4L6B6_9ZZZZ</name>
<accession>A0A5J4L6B6</accession>
<dbReference type="CDD" id="cd00352">
    <property type="entry name" value="Gn_AT_II"/>
    <property type="match status" value="1"/>
</dbReference>
<reference evidence="2" key="1">
    <citation type="submission" date="2019-10" db="EMBL/GenBank/DDBJ databases">
        <title>Metagenomic sequencing of thiosulfate-disproportionating enrichment culture.</title>
        <authorList>
            <person name="Umezawa K."/>
            <person name="Kojima H."/>
            <person name="Fukui M."/>
        </authorList>
    </citation>
    <scope>NUCLEOTIDE SEQUENCE</scope>
    <source>
        <strain evidence="2">45J</strain>
    </source>
</reference>
<evidence type="ECO:0000259" key="1">
    <source>
        <dbReference type="PROSITE" id="PS51278"/>
    </source>
</evidence>
<sequence>MCRIMGFCGTSNTNVTALLRGLLLAEEKDNPHGTGIVIKKTNGKNLFQKKGIRGKTFLLQGYTDFLWRERYQYALGHVRLKTAGKQSDRNSHPFGVKVHGKWHFGIHNGIIGCTEELAMEFGIKQANVDSETFWRCMAKLQNEGESVVDAIERVTHFISDKGDFAFAYMTENEIFFWRNEQRPLCVFDARKHGMGRFIASTEKMFTKAWHWACPDLDIRKVSYFEAKPYRLYRMAANTSPKYEVEACKELKYKTKEVRKETMRSYQPVFHDPYGYGSLFRHYGRQSGLFEDEEDKAEDETKIELYGVRELSDVELETAIFNKEIELDNMDREDPVFDEWYGYLRALYKERARRIEDAGVQKSKR</sequence>
<dbReference type="Pfam" id="PF13522">
    <property type="entry name" value="GATase_6"/>
    <property type="match status" value="1"/>
</dbReference>
<dbReference type="InterPro" id="IPR029055">
    <property type="entry name" value="Ntn_hydrolases_N"/>
</dbReference>
<organism evidence="2">
    <name type="scientific">hot springs metagenome</name>
    <dbReference type="NCBI Taxonomy" id="433727"/>
    <lineage>
        <taxon>unclassified sequences</taxon>
        <taxon>metagenomes</taxon>
        <taxon>ecological metagenomes</taxon>
    </lineage>
</organism>
<dbReference type="Gene3D" id="3.60.20.10">
    <property type="entry name" value="Glutamine Phosphoribosylpyrophosphate, subunit 1, domain 1"/>
    <property type="match status" value="1"/>
</dbReference>
<feature type="domain" description="Glutamine amidotransferase type-2" evidence="1">
    <location>
        <begin position="2"/>
        <end position="237"/>
    </location>
</feature>
<dbReference type="AlphaFoldDB" id="A0A5J4L6B6"/>
<dbReference type="PANTHER" id="PTHR42824">
    <property type="entry name" value="GLUTAMINE AMIDOTRANSFERASE"/>
    <property type="match status" value="1"/>
</dbReference>
<dbReference type="PANTHER" id="PTHR42824:SF1">
    <property type="entry name" value="GLUTAMINE AMIDOTRANSFERASE YAFJ-RELATED"/>
    <property type="match status" value="1"/>
</dbReference>
<gene>
    <name evidence="2" type="ORF">A45J_2608</name>
</gene>
<dbReference type="PROSITE" id="PS51278">
    <property type="entry name" value="GATASE_TYPE_2"/>
    <property type="match status" value="1"/>
</dbReference>
<dbReference type="EMBL" id="BLAB01000001">
    <property type="protein sequence ID" value="GER94842.1"/>
    <property type="molecule type" value="Genomic_DNA"/>
</dbReference>
<comment type="caution">
    <text evidence="2">The sequence shown here is derived from an EMBL/GenBank/DDBJ whole genome shotgun (WGS) entry which is preliminary data.</text>
</comment>
<proteinExistence type="predicted"/>
<dbReference type="SUPFAM" id="SSF56235">
    <property type="entry name" value="N-terminal nucleophile aminohydrolases (Ntn hydrolases)"/>
    <property type="match status" value="1"/>
</dbReference>